<evidence type="ECO:0000256" key="2">
    <source>
        <dbReference type="SAM" id="MobiDB-lite"/>
    </source>
</evidence>
<dbReference type="GO" id="GO:0003677">
    <property type="term" value="F:DNA binding"/>
    <property type="evidence" value="ECO:0007669"/>
    <property type="project" value="InterPro"/>
</dbReference>
<name>A0A9P1GHH3_9DINO</name>
<evidence type="ECO:0000313" key="5">
    <source>
        <dbReference type="Proteomes" id="UP001152797"/>
    </source>
</evidence>
<sequence>MSRGTGSGQARGGNWGYGYRSWAGQSSAHNPYVVQMPKFLEPIGETDDAEDTSIIVVDSRDDRMVSPFQTWLVSEIMSNAASSINVLTERDQVMPPSSGFHISLFANYTLDGIKAVLAIAVEADTGNTCAGWDAGAAQALSHPAFQPFSWPMLRDTSASYTDIKIYNGNEILFHWVLRGFRSDTDLTVQTQFVDEFFVREVNKGKPRLSIVVAVFVGWRVSVMSFECGGRTYALGPGGSVVAGDSARSRFELRVCSRASIDAVGNDADRLEFRYRDANNRMDLKCSRTSVPGTWLTVSHISGPTLIRTITSVRENKARVEGPEQTEQFAQLAAVHEGWWKKSMAQDEDDVGSLVVFVDGLEEGNFHVQARSKLFVRAPEVVTVRALAEMTHQESKPAPIGPPSLTAEAWLTSSEAVQVNEEDPTGEGTVVAVRRQTGMELNHRSFSTRQINVLSKGEAGHVDDAERDRAREGRRFARSTAGLTPAIFAEEMMRRSCNVTTAVIEEVEPAQHVEGQVRAEIAADLGYGCAEPPRVGSKRPAGAVQHEVPLKTAIDPPPAGPGSCAEVASIQEAEGGEKKKWGPRLQQICQRAGSAAAINDPAKCAGLQPAEAARLKALAFEAGGFRTIRQNVRNWEKFEEWAVAQGLRVYPPTIVAIMKYAIYLSDQGCGPAVLPSFKYAVGWICKRLAMACPEMGDTRFKALIDKVHAERGKELKEAVPLPPKLIVALEVLLARLILEDRKAAAVMTWWVLILIYASLRFDDGVHVSPTSLQMKDDVLLGVVWQTKVDRKKRGTRFAVPACSISGTEWLKMGWEIFQPMVTDRDYFIGELKNEKEFNPSPITYSRGLSWLKSFLLQGLMEARHLELVAVNELSGLEDAVREVTWHSMRVTMLAEAVKARVDDKIVGLQANWKDPSQLVLKYARQRKELSVAMVKEMADKFRKSWTPNPEEFVVEEEDEEVTEPVVIEFIVKASLPEKALQACDFRCHIFDRRVNESASICGRLKMADAVSVGTQAHTPKIALRQIFGRLALRSELCRAAADGGLLSVEVFAMLGDTATAVKTSLQTLLPTSTLGADAAAQELSLMQLAAVWHSCFALQGQFATRRARMEEDPTKIPEMAQEDHAEFRSRFVTAHPDVILLDAKAPHKKFVEKLSRDFLVHGMVPFYTVAEIRTRADSIIQKSGLTKNAEDLLTISKVDEPDQVTDVHTLLHRVHAFFMALEYLHICTYSRKAGPLRYMQELEQFRAECPGLPYLLAADSLIRKKVNRLQAEQREIYSTFELALLEVLENHKYLWNDARTKAVLARVDRTKPERSDPQDQVVEGGVAAPSPSKRKKKRNKNKGNKPDATEVKPVRKDQFDKKKDTKVDKDKRIPESEWKAISQAASAVSGPKRCHYFNSSMGCALGDKCRFKTVEGRSALNVLPSPFWGSMQRPTGPVFLEIFAGEAGLSQAVSARGVPILPPIEISPNNFVLEPVDILDPAVFRHVKFLIKEKLIIFIHFGTPCSSFSIARKNDGGPPPLRDRQHLWGRHGLSEMDQKKLEMGNQFLRLTVELAQLCHARGIRWSVENPATSFLWLMPPMQALEALPGVRRFVLDMCRFGAPHKKPTALLSSADLQALALECDSDVRPHVHEPLVGTVIIDNKKVYKTKLAQVYPPALCSAWAETIFPATQDPLAATFDMVTAPGDRKRPVGQDLPWKPHKQQLTAEKASAAGYQLKRSALPPLLAVELEPGQAVKVALNIRHPFTLEPALEPDLQEALAMVATQPGHVLAHRSGALQYWEARARVLLPVTDKILCAVPDLHLRRLLRGAPDGQAPQLGKVTHIALWREMLQAAKCIDHKLVSDLLQGFPIVGSIQRSRRWSRIQNAEEPLPVDELCNRAWEFSDKVIKNVNRCEVTENTEKIWEATMEDVSEGSSFGPMFSFEEVSQFLGTTNWIPTQRFEVVQKNKVRGVDSATVNGVNMATFITEKIELPSTDVNVAALRWLRSHAAAGSNIQGWVLDERKAYRQIAVLPQQRRIKPARKDELLEEIDAILEVQVFPPGQAGKLRGKLMFGAIVLSLEHWRWLIVEGPPRPILETRPRSADYVLFTDGSFPDGKPGSPLKPWIGGVLFKKGEVPLQFGCEVDRSLIKKWLPRKSQIAMVELFATVVALKTFEGHLAESWSLLLVDSESVQGALVKGYSAREDVCELVGVFGKLL</sequence>
<proteinExistence type="predicted"/>
<evidence type="ECO:0000256" key="1">
    <source>
        <dbReference type="ARBA" id="ARBA00023172"/>
    </source>
</evidence>
<dbReference type="EMBL" id="CAMXCT010005835">
    <property type="protein sequence ID" value="CAI4013378.1"/>
    <property type="molecule type" value="Genomic_DNA"/>
</dbReference>
<dbReference type="InterPro" id="IPR011010">
    <property type="entry name" value="DNA_brk_join_enz"/>
</dbReference>
<evidence type="ECO:0000313" key="3">
    <source>
        <dbReference type="EMBL" id="CAI4013378.1"/>
    </source>
</evidence>
<feature type="region of interest" description="Disordered" evidence="2">
    <location>
        <begin position="1308"/>
        <end position="1370"/>
    </location>
</feature>
<dbReference type="Gene3D" id="1.10.443.10">
    <property type="entry name" value="Intergrase catalytic core"/>
    <property type="match status" value="1"/>
</dbReference>
<accession>A0A9P1GHH3</accession>
<dbReference type="SUPFAM" id="SSF56349">
    <property type="entry name" value="DNA breaking-rejoining enzymes"/>
    <property type="match status" value="1"/>
</dbReference>
<reference evidence="4 5" key="2">
    <citation type="submission" date="2024-05" db="EMBL/GenBank/DDBJ databases">
        <authorList>
            <person name="Chen Y."/>
            <person name="Shah S."/>
            <person name="Dougan E. K."/>
            <person name="Thang M."/>
            <person name="Chan C."/>
        </authorList>
    </citation>
    <scope>NUCLEOTIDE SEQUENCE [LARGE SCALE GENOMIC DNA]</scope>
</reference>
<evidence type="ECO:0000313" key="4">
    <source>
        <dbReference type="EMBL" id="CAL4800690.1"/>
    </source>
</evidence>
<feature type="compositionally biased region" description="Basic and acidic residues" evidence="2">
    <location>
        <begin position="1343"/>
        <end position="1370"/>
    </location>
</feature>
<dbReference type="EMBL" id="CAMXCT030005835">
    <property type="protein sequence ID" value="CAL4800690.1"/>
    <property type="molecule type" value="Genomic_DNA"/>
</dbReference>
<dbReference type="GO" id="GO:0006310">
    <property type="term" value="P:DNA recombination"/>
    <property type="evidence" value="ECO:0007669"/>
    <property type="project" value="UniProtKB-KW"/>
</dbReference>
<feature type="compositionally biased region" description="Basic residues" evidence="2">
    <location>
        <begin position="1331"/>
        <end position="1342"/>
    </location>
</feature>
<dbReference type="SUPFAM" id="SSF47823">
    <property type="entry name" value="lambda integrase-like, N-terminal domain"/>
    <property type="match status" value="1"/>
</dbReference>
<dbReference type="Proteomes" id="UP001152797">
    <property type="component" value="Unassembled WGS sequence"/>
</dbReference>
<keyword evidence="1" id="KW-0233">DNA recombination</keyword>
<organism evidence="3">
    <name type="scientific">Cladocopium goreaui</name>
    <dbReference type="NCBI Taxonomy" id="2562237"/>
    <lineage>
        <taxon>Eukaryota</taxon>
        <taxon>Sar</taxon>
        <taxon>Alveolata</taxon>
        <taxon>Dinophyceae</taxon>
        <taxon>Suessiales</taxon>
        <taxon>Symbiodiniaceae</taxon>
        <taxon>Cladocopium</taxon>
    </lineage>
</organism>
<dbReference type="InterPro" id="IPR013762">
    <property type="entry name" value="Integrase-like_cat_sf"/>
</dbReference>
<reference evidence="3" key="1">
    <citation type="submission" date="2022-10" db="EMBL/GenBank/DDBJ databases">
        <authorList>
            <person name="Chen Y."/>
            <person name="Dougan E. K."/>
            <person name="Chan C."/>
            <person name="Rhodes N."/>
            <person name="Thang M."/>
        </authorList>
    </citation>
    <scope>NUCLEOTIDE SEQUENCE</scope>
</reference>
<gene>
    <name evidence="3" type="ORF">C1SCF055_LOCUS38355</name>
</gene>
<comment type="caution">
    <text evidence="3">The sequence shown here is derived from an EMBL/GenBank/DDBJ whole genome shotgun (WGS) entry which is preliminary data.</text>
</comment>
<keyword evidence="5" id="KW-1185">Reference proteome</keyword>
<protein>
    <submittedName>
        <fullName evidence="3">Uncharacterized protein</fullName>
    </submittedName>
</protein>
<dbReference type="GO" id="GO:0015074">
    <property type="term" value="P:DNA integration"/>
    <property type="evidence" value="ECO:0007669"/>
    <property type="project" value="InterPro"/>
</dbReference>
<dbReference type="EMBL" id="CAMXCT020005835">
    <property type="protein sequence ID" value="CAL1166753.1"/>
    <property type="molecule type" value="Genomic_DNA"/>
</dbReference>